<dbReference type="FunFam" id="3.30.160.60:FF:000848">
    <property type="entry name" value="Zinc finger protein 35"/>
    <property type="match status" value="1"/>
</dbReference>
<dbReference type="GO" id="GO:0008270">
    <property type="term" value="F:zinc ion binding"/>
    <property type="evidence" value="ECO:0007669"/>
    <property type="project" value="UniProtKB-KW"/>
</dbReference>
<gene>
    <name evidence="15" type="primary">LOC114592191</name>
</gene>
<name>A0A670HMD9_PODMU</name>
<proteinExistence type="inferred from homology"/>
<dbReference type="OMA" id="VASACWW"/>
<dbReference type="InterPro" id="IPR013087">
    <property type="entry name" value="Znf_C2H2_type"/>
</dbReference>
<dbReference type="FunFam" id="3.30.160.60:FF:000621">
    <property type="entry name" value="FLT3-interacting zinc finger 1"/>
    <property type="match status" value="1"/>
</dbReference>
<dbReference type="FunFam" id="1.10.4020.10:FF:000001">
    <property type="entry name" value="zinc finger protein 263 isoform X1"/>
    <property type="match status" value="1"/>
</dbReference>
<dbReference type="SMART" id="SM00355">
    <property type="entry name" value="ZnF_C2H2"/>
    <property type="match status" value="8"/>
</dbReference>
<dbReference type="CDD" id="cd07936">
    <property type="entry name" value="SCAN"/>
    <property type="match status" value="1"/>
</dbReference>
<comment type="subcellular location">
    <subcellularLocation>
        <location evidence="1">Nucleus</location>
    </subcellularLocation>
</comment>
<organism evidence="15 16">
    <name type="scientific">Podarcis muralis</name>
    <name type="common">Wall lizard</name>
    <name type="synonym">Lacerta muralis</name>
    <dbReference type="NCBI Taxonomy" id="64176"/>
    <lineage>
        <taxon>Eukaryota</taxon>
        <taxon>Metazoa</taxon>
        <taxon>Chordata</taxon>
        <taxon>Craniata</taxon>
        <taxon>Vertebrata</taxon>
        <taxon>Euteleostomi</taxon>
        <taxon>Lepidosauria</taxon>
        <taxon>Squamata</taxon>
        <taxon>Bifurcata</taxon>
        <taxon>Unidentata</taxon>
        <taxon>Episquamata</taxon>
        <taxon>Laterata</taxon>
        <taxon>Lacertibaenia</taxon>
        <taxon>Lacertidae</taxon>
        <taxon>Podarcis</taxon>
    </lineage>
</organism>
<dbReference type="RefSeq" id="XP_028575998.1">
    <property type="nucleotide sequence ID" value="XM_028720165.1"/>
</dbReference>
<evidence type="ECO:0000256" key="10">
    <source>
        <dbReference type="ARBA" id="ARBA00023242"/>
    </source>
</evidence>
<keyword evidence="6" id="KW-0862">Zinc</keyword>
<dbReference type="Gene3D" id="1.10.4020.10">
    <property type="entry name" value="DNA breaking-rejoining enzymes"/>
    <property type="match status" value="1"/>
</dbReference>
<keyword evidence="3" id="KW-0479">Metal-binding</keyword>
<comment type="similarity">
    <text evidence="2">Belongs to the krueppel C2H2-type zinc-finger protein family.</text>
</comment>
<dbReference type="InterPro" id="IPR036236">
    <property type="entry name" value="Znf_C2H2_sf"/>
</dbReference>
<dbReference type="InterPro" id="IPR003309">
    <property type="entry name" value="SCAN_dom"/>
</dbReference>
<dbReference type="Pfam" id="PF02023">
    <property type="entry name" value="SCAN"/>
    <property type="match status" value="1"/>
</dbReference>
<evidence type="ECO:0000256" key="8">
    <source>
        <dbReference type="ARBA" id="ARBA00023125"/>
    </source>
</evidence>
<dbReference type="SUPFAM" id="SSF47353">
    <property type="entry name" value="Retrovirus capsid dimerization domain-like"/>
    <property type="match status" value="1"/>
</dbReference>
<dbReference type="GO" id="GO:0003700">
    <property type="term" value="F:DNA-binding transcription factor activity"/>
    <property type="evidence" value="ECO:0007669"/>
    <property type="project" value="UniProtKB-ARBA"/>
</dbReference>
<dbReference type="FunFam" id="3.30.160.60:FF:002005">
    <property type="entry name" value="Zinc finger protein 200"/>
    <property type="match status" value="1"/>
</dbReference>
<dbReference type="GeneTree" id="ENSGT01150000286941"/>
<evidence type="ECO:0000256" key="7">
    <source>
        <dbReference type="ARBA" id="ARBA00023015"/>
    </source>
</evidence>
<feature type="domain" description="SCAN box" evidence="14">
    <location>
        <begin position="176"/>
        <end position="254"/>
    </location>
</feature>
<evidence type="ECO:0000313" key="16">
    <source>
        <dbReference type="Proteomes" id="UP000472272"/>
    </source>
</evidence>
<evidence type="ECO:0000256" key="9">
    <source>
        <dbReference type="ARBA" id="ARBA00023163"/>
    </source>
</evidence>
<dbReference type="Gene3D" id="3.30.160.60">
    <property type="entry name" value="Classic Zinc Finger"/>
    <property type="match status" value="8"/>
</dbReference>
<feature type="region of interest" description="Disordered" evidence="12">
    <location>
        <begin position="348"/>
        <end position="384"/>
    </location>
</feature>
<feature type="domain" description="C2H2-type" evidence="13">
    <location>
        <begin position="419"/>
        <end position="446"/>
    </location>
</feature>
<evidence type="ECO:0000256" key="11">
    <source>
        <dbReference type="PROSITE-ProRule" id="PRU00042"/>
    </source>
</evidence>
<sequence>METLRVEVNMSVDEGAAKTPGLQKGEHNTPNVKLWTDLGGTKAPHLACIKGIGESQAMVYPWQVKHEPEEELQECWEAQWQEFLKTLQAPHSGWGNHQVSEGPSPWEDAKAFLASFEQVASACRWPLDKWVTLLLPALSGEAQQAFNSLSAQDRGDYGKVKAAILQGESTLREKQRQHFRQFCYQEVEGPRGVYGRLRELCRQWLRAERHTKEEILELLILEQFLTVLPQEMQSWVREKGPETCTQAVVLAENFLLQQNTVKQEGEGLWPLGVGLAVNPSEAGLVPPPEAWERQSFKELKQEQDEEASLFGDGQVHENQLDNLQQGDSEVPADASLQGDDNFHYCKEGGSLGSQEGLESKWRTKPEKSSDEAVPVHEGNLEQEETGVHPKIHRCHCGKSFRWSSNFRVHERIHTGEKPYKCAECRMSFRKSAQLKAHEGIHTGEVPFRCSMCQKSFTSGSNLVAHERIHTGEKPYRCTHCGKSFRQKGTLTTHEKIHIGEKPFKCSICGKNFRQKGTLRTHEKIHLGQKPYKCSECGKNFRTSADLRVHERIHTGVKPYQCAVCQKSFTDGSNLITHERIHTGVKPYQCGRCGKSFCQKSGLMTHERVHTGVLPYKRPVCQKGLAGGASGSSCQETNPGDKLHMSADCGEGFSDIGHVRREEPNIREQPYGLLEKSSDGASSF</sequence>
<dbReference type="GO" id="GO:0003677">
    <property type="term" value="F:DNA binding"/>
    <property type="evidence" value="ECO:0007669"/>
    <property type="project" value="UniProtKB-KW"/>
</dbReference>
<keyword evidence="8" id="KW-0238">DNA-binding</keyword>
<evidence type="ECO:0000256" key="5">
    <source>
        <dbReference type="ARBA" id="ARBA00022771"/>
    </source>
</evidence>
<evidence type="ECO:0000256" key="1">
    <source>
        <dbReference type="ARBA" id="ARBA00004123"/>
    </source>
</evidence>
<dbReference type="OrthoDB" id="40579at2759"/>
<feature type="domain" description="C2H2-type" evidence="13">
    <location>
        <begin position="587"/>
        <end position="614"/>
    </location>
</feature>
<evidence type="ECO:0000256" key="4">
    <source>
        <dbReference type="ARBA" id="ARBA00022737"/>
    </source>
</evidence>
<feature type="domain" description="C2H2-type" evidence="13">
    <location>
        <begin position="503"/>
        <end position="530"/>
    </location>
</feature>
<dbReference type="GeneID" id="114592191"/>
<dbReference type="FunFam" id="3.30.160.60:FF:001270">
    <property type="entry name" value="zinc finger protein 583 isoform X1"/>
    <property type="match status" value="1"/>
</dbReference>
<dbReference type="PANTHER" id="PTHR23234">
    <property type="entry name" value="ZNF44 PROTEIN"/>
    <property type="match status" value="1"/>
</dbReference>
<dbReference type="Proteomes" id="UP000472272">
    <property type="component" value="Chromosome 2"/>
</dbReference>
<reference evidence="15 16" key="1">
    <citation type="journal article" date="2019" name="Proc. Natl. Acad. Sci. U.S.A.">
        <title>Regulatory changes in pterin and carotenoid genes underlie balanced color polymorphisms in the wall lizard.</title>
        <authorList>
            <person name="Andrade P."/>
            <person name="Pinho C."/>
            <person name="Perez I de Lanuza G."/>
            <person name="Afonso S."/>
            <person name="Brejcha J."/>
            <person name="Rubin C.J."/>
            <person name="Wallerman O."/>
            <person name="Pereira P."/>
            <person name="Sabatino S.J."/>
            <person name="Bellati A."/>
            <person name="Pellitteri-Rosa D."/>
            <person name="Bosakova Z."/>
            <person name="Bunikis I."/>
            <person name="Carretero M.A."/>
            <person name="Feiner N."/>
            <person name="Marsik P."/>
            <person name="Pauperio F."/>
            <person name="Salvi D."/>
            <person name="Soler L."/>
            <person name="While G.M."/>
            <person name="Uller T."/>
            <person name="Font E."/>
            <person name="Andersson L."/>
            <person name="Carneiro M."/>
        </authorList>
    </citation>
    <scope>NUCLEOTIDE SEQUENCE</scope>
</reference>
<evidence type="ECO:0000256" key="12">
    <source>
        <dbReference type="SAM" id="MobiDB-lite"/>
    </source>
</evidence>
<dbReference type="PROSITE" id="PS00028">
    <property type="entry name" value="ZINC_FINGER_C2H2_1"/>
    <property type="match status" value="7"/>
</dbReference>
<keyword evidence="7" id="KW-0805">Transcription regulation</keyword>
<keyword evidence="16" id="KW-1185">Reference proteome</keyword>
<dbReference type="FunFam" id="3.30.160.60:FF:000358">
    <property type="entry name" value="zinc finger protein 24"/>
    <property type="match status" value="1"/>
</dbReference>
<evidence type="ECO:0000313" key="15">
    <source>
        <dbReference type="Ensembl" id="ENSPMRP00000000803.1"/>
    </source>
</evidence>
<accession>A0A670HMD9</accession>
<evidence type="ECO:0000256" key="6">
    <source>
        <dbReference type="ARBA" id="ARBA00022833"/>
    </source>
</evidence>
<dbReference type="PROSITE" id="PS50804">
    <property type="entry name" value="SCAN_BOX"/>
    <property type="match status" value="1"/>
</dbReference>
<dbReference type="SUPFAM" id="SSF57667">
    <property type="entry name" value="beta-beta-alpha zinc fingers"/>
    <property type="match status" value="5"/>
</dbReference>
<dbReference type="PANTHER" id="PTHR23234:SF10">
    <property type="entry name" value="RIKEN CDNA 6720489N17 GENE-RELATED"/>
    <property type="match status" value="1"/>
</dbReference>
<feature type="compositionally biased region" description="Basic and acidic residues" evidence="12">
    <location>
        <begin position="357"/>
        <end position="374"/>
    </location>
</feature>
<dbReference type="GO" id="GO:0005634">
    <property type="term" value="C:nucleus"/>
    <property type="evidence" value="ECO:0007669"/>
    <property type="project" value="UniProtKB-SubCell"/>
</dbReference>
<dbReference type="AlphaFoldDB" id="A0A670HMD9"/>
<evidence type="ECO:0000256" key="2">
    <source>
        <dbReference type="ARBA" id="ARBA00006991"/>
    </source>
</evidence>
<dbReference type="Pfam" id="PF00096">
    <property type="entry name" value="zf-C2H2"/>
    <property type="match status" value="7"/>
</dbReference>
<feature type="domain" description="C2H2-type" evidence="13">
    <location>
        <begin position="531"/>
        <end position="558"/>
    </location>
</feature>
<dbReference type="FunFam" id="3.30.160.60:FF:000663">
    <property type="entry name" value="Zinc finger protein 45"/>
    <property type="match status" value="1"/>
</dbReference>
<evidence type="ECO:0000256" key="3">
    <source>
        <dbReference type="ARBA" id="ARBA00022723"/>
    </source>
</evidence>
<dbReference type="FunFam" id="3.30.160.60:FF:000862">
    <property type="entry name" value="zinc finger protein 697"/>
    <property type="match status" value="1"/>
</dbReference>
<keyword evidence="9" id="KW-0804">Transcription</keyword>
<dbReference type="KEGG" id="pmua:114592191"/>
<feature type="domain" description="C2H2-type" evidence="13">
    <location>
        <begin position="559"/>
        <end position="586"/>
    </location>
</feature>
<feature type="domain" description="C2H2-type" evidence="13">
    <location>
        <begin position="392"/>
        <end position="418"/>
    </location>
</feature>
<protein>
    <submittedName>
        <fullName evidence="15">Zinc finger and SCAN domain-containing protein 31-like</fullName>
    </submittedName>
</protein>
<reference evidence="15" key="2">
    <citation type="submission" date="2025-08" db="UniProtKB">
        <authorList>
            <consortium name="Ensembl"/>
        </authorList>
    </citation>
    <scope>IDENTIFICATION</scope>
</reference>
<keyword evidence="4" id="KW-0677">Repeat</keyword>
<dbReference type="InterPro" id="IPR038269">
    <property type="entry name" value="SCAN_sf"/>
</dbReference>
<feature type="region of interest" description="Disordered" evidence="12">
    <location>
        <begin position="660"/>
        <end position="683"/>
    </location>
</feature>
<reference evidence="15" key="3">
    <citation type="submission" date="2025-09" db="UniProtKB">
        <authorList>
            <consortium name="Ensembl"/>
        </authorList>
    </citation>
    <scope>IDENTIFICATION</scope>
</reference>
<dbReference type="Ensembl" id="ENSPMRT00000000851.1">
    <property type="protein sequence ID" value="ENSPMRP00000000803.1"/>
    <property type="gene ID" value="ENSPMRG00000000587.1"/>
</dbReference>
<dbReference type="SMART" id="SM00431">
    <property type="entry name" value="SCAN"/>
    <property type="match status" value="1"/>
</dbReference>
<feature type="domain" description="C2H2-type" evidence="13">
    <location>
        <begin position="447"/>
        <end position="474"/>
    </location>
</feature>
<dbReference type="InterPro" id="IPR050758">
    <property type="entry name" value="Znf_C2H2-type"/>
</dbReference>
<feature type="domain" description="C2H2-type" evidence="13">
    <location>
        <begin position="475"/>
        <end position="502"/>
    </location>
</feature>
<evidence type="ECO:0000259" key="13">
    <source>
        <dbReference type="PROSITE" id="PS50157"/>
    </source>
</evidence>
<keyword evidence="10" id="KW-0539">Nucleus</keyword>
<evidence type="ECO:0000259" key="14">
    <source>
        <dbReference type="PROSITE" id="PS50804"/>
    </source>
</evidence>
<keyword evidence="5 11" id="KW-0863">Zinc-finger</keyword>
<dbReference type="PROSITE" id="PS50157">
    <property type="entry name" value="ZINC_FINGER_C2H2_2"/>
    <property type="match status" value="8"/>
</dbReference>